<dbReference type="GO" id="GO:0045945">
    <property type="term" value="P:positive regulation of transcription by RNA polymerase III"/>
    <property type="evidence" value="ECO:0007669"/>
    <property type="project" value="TreeGrafter"/>
</dbReference>
<evidence type="ECO:0000313" key="3">
    <source>
        <dbReference type="Ensembl" id="ENSCATP00000014331.1"/>
    </source>
</evidence>
<dbReference type="InterPro" id="IPR019535">
    <property type="entry name" value="ICE2_C"/>
</dbReference>
<evidence type="ECO:0000313" key="4">
    <source>
        <dbReference type="Proteomes" id="UP000233060"/>
    </source>
</evidence>
<dbReference type="GO" id="GO:0042795">
    <property type="term" value="P:snRNA transcription by RNA polymerase II"/>
    <property type="evidence" value="ECO:0007669"/>
    <property type="project" value="TreeGrafter"/>
</dbReference>
<evidence type="ECO:0000256" key="1">
    <source>
        <dbReference type="SAM" id="MobiDB-lite"/>
    </source>
</evidence>
<feature type="compositionally biased region" description="Basic and acidic residues" evidence="1">
    <location>
        <begin position="334"/>
        <end position="356"/>
    </location>
</feature>
<dbReference type="OMA" id="METRSSC"/>
<sequence length="712" mass="81019">KKNVNDEVTGFLKFLQNFARKCAQDYNMLSGDVYLFTEKILGACTEQVKKYLEFYTLHEVTSLMVFFPFKVEMELKLEKTLPALGRVKYVKTVFLSMPIKLQLSKDDISTIELPERTAETMHYDIRKDPNAEKLVSRYHPQLALTSQSLFTLLNNHGPMYKQQWEHPVLIQVIPVAGSKPVKVIYINSPLLRNKVTMRERNQIFHEVPLKFMIPRNTSVPVSAVFMHKPEEFISEMDMSRETLENLYLDFDDDVTELETFGVTTTKASKSPIPARASTVPNMTDAPAAPKAVTTLVATSAPDITANSRSLSQILMEQLRKDKQLGFESCGDKVSNSDKSLKQDSDLKTSDEIETSNKNDMTVDMVHADEAAKTEDTILFNCDTNEECLIIDTECKNNSDGETDVVDSNFSQSKFFLRADILLVGLQSHVFLYKTHDPVGEILKMQDNLLEPISRKVPELSLMNLENSKQSSVSQQLSVPSDSSRRLPYELQDYEYLVPQEGSFVYNLFSLQDLLFLMCHSVQRIETRPCSKKNKKNKKKNKKKQKKIRRQFPVYVLSKVDLLHSNSSFYVGHINAFTSKLFLLEYITSEELKEKLSARKISNLFNILQHILKKLSSLQQAEDSSLLIYKVCDGKVTRTANNLYKTHCGLPDISSNPSLLLPYHIHHGRIPFGGTRMPIGSHRIPVSIEAKSSCLPAQQVETEGVFPNKRKIT</sequence>
<dbReference type="GO" id="GO:0008023">
    <property type="term" value="C:transcription elongation factor complex"/>
    <property type="evidence" value="ECO:0007669"/>
    <property type="project" value="InterPro"/>
</dbReference>
<feature type="region of interest" description="Disordered" evidence="1">
    <location>
        <begin position="329"/>
        <end position="358"/>
    </location>
</feature>
<dbReference type="Ensembl" id="ENSCATT00000038477.1">
    <property type="protein sequence ID" value="ENSCATP00000014331.1"/>
    <property type="gene ID" value="ENSCATG00000031209.1"/>
</dbReference>
<feature type="compositionally biased region" description="Basic residues" evidence="1">
    <location>
        <begin position="529"/>
        <end position="546"/>
    </location>
</feature>
<dbReference type="Pfam" id="PF10505">
    <property type="entry name" value="NARG2_C"/>
    <property type="match status" value="1"/>
</dbReference>
<name>A0A2K5LMY8_CERAT</name>
<protein>
    <recommendedName>
        <fullName evidence="2">Little elongation complex subunit 2 C-terminal domain-containing protein</fullName>
    </recommendedName>
</protein>
<organism evidence="3 4">
    <name type="scientific">Cercocebus atys</name>
    <name type="common">Sooty mangabey</name>
    <name type="synonym">Cercocebus torquatus atys</name>
    <dbReference type="NCBI Taxonomy" id="9531"/>
    <lineage>
        <taxon>Eukaryota</taxon>
        <taxon>Metazoa</taxon>
        <taxon>Chordata</taxon>
        <taxon>Craniata</taxon>
        <taxon>Vertebrata</taxon>
        <taxon>Euteleostomi</taxon>
        <taxon>Mammalia</taxon>
        <taxon>Eutheria</taxon>
        <taxon>Euarchontoglires</taxon>
        <taxon>Primates</taxon>
        <taxon>Haplorrhini</taxon>
        <taxon>Catarrhini</taxon>
        <taxon>Cercopithecidae</taxon>
        <taxon>Cercopithecinae</taxon>
        <taxon>Cercocebus</taxon>
    </lineage>
</organism>
<dbReference type="PANTHER" id="PTHR14633:SF3">
    <property type="entry name" value="LITTLE ELONGATION COMPLEX SUBUNIT 2"/>
    <property type="match status" value="1"/>
</dbReference>
<dbReference type="Proteomes" id="UP000233060">
    <property type="component" value="Unassembled WGS sequence"/>
</dbReference>
<dbReference type="STRING" id="9531.ENSCATP00000014331"/>
<reference evidence="3" key="2">
    <citation type="submission" date="2025-09" db="UniProtKB">
        <authorList>
            <consortium name="Ensembl"/>
        </authorList>
    </citation>
    <scope>IDENTIFICATION</scope>
</reference>
<accession>A0A2K5LMY8</accession>
<feature type="region of interest" description="Disordered" evidence="1">
    <location>
        <begin position="527"/>
        <end position="546"/>
    </location>
</feature>
<reference evidence="3" key="1">
    <citation type="submission" date="2025-08" db="UniProtKB">
        <authorList>
            <consortium name="Ensembl"/>
        </authorList>
    </citation>
    <scope>IDENTIFICATION</scope>
</reference>
<feature type="domain" description="Little elongation complex subunit 2 C-terminal" evidence="2">
    <location>
        <begin position="561"/>
        <end position="670"/>
    </location>
</feature>
<proteinExistence type="predicted"/>
<dbReference type="PANTHER" id="PTHR14633">
    <property type="entry name" value="LITTLE ELONGATION COMPLEX SUBUNIT 2"/>
    <property type="match status" value="1"/>
</dbReference>
<evidence type="ECO:0000259" key="2">
    <source>
        <dbReference type="Pfam" id="PF10505"/>
    </source>
</evidence>
<keyword evidence="4" id="KW-1185">Reference proteome</keyword>
<dbReference type="GeneTree" id="ENSGT00390000006883"/>
<dbReference type="AlphaFoldDB" id="A0A2K5LMY8"/>
<dbReference type="GO" id="GO:0042796">
    <property type="term" value="P:snRNA transcription by RNA polymerase III"/>
    <property type="evidence" value="ECO:0007669"/>
    <property type="project" value="TreeGrafter"/>
</dbReference>